<evidence type="ECO:0000256" key="1">
    <source>
        <dbReference type="ARBA" id="ARBA00001946"/>
    </source>
</evidence>
<dbReference type="EMBL" id="JAGTUF010000010">
    <property type="protein sequence ID" value="MBR9972359.1"/>
    <property type="molecule type" value="Genomic_DNA"/>
</dbReference>
<keyword evidence="7 10" id="KW-0342">GTP-binding</keyword>
<keyword evidence="3 10" id="KW-0132">Cell division</keyword>
<dbReference type="NCBIfam" id="TIGR03598">
    <property type="entry name" value="GTPase_YsxC"/>
    <property type="match status" value="1"/>
</dbReference>
<dbReference type="HAMAP" id="MF_00321">
    <property type="entry name" value="GTPase_EngB"/>
    <property type="match status" value="1"/>
</dbReference>
<evidence type="ECO:0000256" key="8">
    <source>
        <dbReference type="ARBA" id="ARBA00023210"/>
    </source>
</evidence>
<dbReference type="CDD" id="cd01876">
    <property type="entry name" value="YihA_EngB"/>
    <property type="match status" value="1"/>
</dbReference>
<dbReference type="RefSeq" id="WP_211549037.1">
    <property type="nucleotide sequence ID" value="NZ_JAGTUF010000010.1"/>
</dbReference>
<gene>
    <name evidence="10" type="primary">engB</name>
    <name evidence="12" type="ORF">KEC16_11605</name>
</gene>
<accession>A0ABS5ID58</accession>
<evidence type="ECO:0000313" key="12">
    <source>
        <dbReference type="EMBL" id="MBR9972359.1"/>
    </source>
</evidence>
<dbReference type="Gene3D" id="3.40.50.300">
    <property type="entry name" value="P-loop containing nucleotide triphosphate hydrolases"/>
    <property type="match status" value="1"/>
</dbReference>
<evidence type="ECO:0000259" key="11">
    <source>
        <dbReference type="PROSITE" id="PS51706"/>
    </source>
</evidence>
<dbReference type="InterPro" id="IPR030393">
    <property type="entry name" value="G_ENGB_dom"/>
</dbReference>
<evidence type="ECO:0000256" key="7">
    <source>
        <dbReference type="ARBA" id="ARBA00023134"/>
    </source>
</evidence>
<dbReference type="SUPFAM" id="SSF52540">
    <property type="entry name" value="P-loop containing nucleoside triphosphate hydrolases"/>
    <property type="match status" value="1"/>
</dbReference>
<evidence type="ECO:0000256" key="4">
    <source>
        <dbReference type="ARBA" id="ARBA00022723"/>
    </source>
</evidence>
<evidence type="ECO:0000256" key="3">
    <source>
        <dbReference type="ARBA" id="ARBA00022618"/>
    </source>
</evidence>
<comment type="cofactor">
    <cofactor evidence="1">
        <name>Mg(2+)</name>
        <dbReference type="ChEBI" id="CHEBI:18420"/>
    </cofactor>
</comment>
<evidence type="ECO:0000256" key="5">
    <source>
        <dbReference type="ARBA" id="ARBA00022741"/>
    </source>
</evidence>
<name>A0ABS5ID58_9PROT</name>
<evidence type="ECO:0000256" key="2">
    <source>
        <dbReference type="ARBA" id="ARBA00009638"/>
    </source>
</evidence>
<comment type="function">
    <text evidence="10">Necessary for normal cell division and for the maintenance of normal septation.</text>
</comment>
<reference evidence="12 13" key="1">
    <citation type="submission" date="2021-04" db="EMBL/GenBank/DDBJ databases">
        <title>Magnetospirillum sulfuroxidans sp. nov., a facultative chemolithoautotrophic sulfur-oxidizing alphaproteobacterium isolated from freshwater sediment and proposals for Paramagetospirillum gen. nov., and Magnetospirillaceae fam. nov.</title>
        <authorList>
            <person name="Koziaeva V."/>
            <person name="Geelhoed J.S."/>
            <person name="Sorokin D.Y."/>
            <person name="Grouzdev D.S."/>
        </authorList>
    </citation>
    <scope>NUCLEOTIDE SEQUENCE [LARGE SCALE GENOMIC DNA]</scope>
    <source>
        <strain evidence="12 13">J10</strain>
    </source>
</reference>
<dbReference type="InterPro" id="IPR019987">
    <property type="entry name" value="GTP-bd_ribosome_bio_YsxC"/>
</dbReference>
<protein>
    <recommendedName>
        <fullName evidence="10">Probable GTP-binding protein EngB</fullName>
    </recommendedName>
</protein>
<dbReference type="PANTHER" id="PTHR11649">
    <property type="entry name" value="MSS1/TRME-RELATED GTP-BINDING PROTEIN"/>
    <property type="match status" value="1"/>
</dbReference>
<keyword evidence="9 10" id="KW-0131">Cell cycle</keyword>
<feature type="domain" description="EngB-type G" evidence="11">
    <location>
        <begin position="52"/>
        <end position="227"/>
    </location>
</feature>
<evidence type="ECO:0000256" key="10">
    <source>
        <dbReference type="HAMAP-Rule" id="MF_00321"/>
    </source>
</evidence>
<dbReference type="InterPro" id="IPR027417">
    <property type="entry name" value="P-loop_NTPase"/>
</dbReference>
<dbReference type="PANTHER" id="PTHR11649:SF13">
    <property type="entry name" value="ENGB-TYPE G DOMAIN-CONTAINING PROTEIN"/>
    <property type="match status" value="1"/>
</dbReference>
<comment type="caution">
    <text evidence="12">The sequence shown here is derived from an EMBL/GenBank/DDBJ whole genome shotgun (WGS) entry which is preliminary data.</text>
</comment>
<keyword evidence="8 10" id="KW-0717">Septation</keyword>
<keyword evidence="4" id="KW-0479">Metal-binding</keyword>
<evidence type="ECO:0000313" key="13">
    <source>
        <dbReference type="Proteomes" id="UP000680714"/>
    </source>
</evidence>
<sequence length="231" mass="25097">MGDHASLRGQALSAGAVTDAAAGLIEAGRLLFARDITFMRGAVDLETLPPFGLPELAFAGRSNVGKSSLINALCGRSTVARTSNTPGRTQELNFFDVNSRLILVDMPGYGFASAPKDKVDAWTRLIKGFLRGRPTLRRCILLVDSRHGIKDNDREMMDMLDKAAVVYQVVLTKIDKLNLAEIEAVRERTLAEISKRVAAYPHLILTSSEKGVGIPELRAEILQLANPETAP</sequence>
<comment type="similarity">
    <text evidence="2 10">Belongs to the TRAFAC class TrmE-Era-EngA-EngB-Septin-like GTPase superfamily. EngB GTPase family.</text>
</comment>
<proteinExistence type="inferred from homology"/>
<evidence type="ECO:0000256" key="6">
    <source>
        <dbReference type="ARBA" id="ARBA00022842"/>
    </source>
</evidence>
<keyword evidence="6" id="KW-0460">Magnesium</keyword>
<evidence type="ECO:0000256" key="9">
    <source>
        <dbReference type="ARBA" id="ARBA00023306"/>
    </source>
</evidence>
<organism evidence="12 13">
    <name type="scientific">Magnetospirillum sulfuroxidans</name>
    <dbReference type="NCBI Taxonomy" id="611300"/>
    <lineage>
        <taxon>Bacteria</taxon>
        <taxon>Pseudomonadati</taxon>
        <taxon>Pseudomonadota</taxon>
        <taxon>Alphaproteobacteria</taxon>
        <taxon>Rhodospirillales</taxon>
        <taxon>Rhodospirillaceae</taxon>
        <taxon>Magnetospirillum</taxon>
    </lineage>
</organism>
<dbReference type="PROSITE" id="PS51706">
    <property type="entry name" value="G_ENGB"/>
    <property type="match status" value="1"/>
</dbReference>
<dbReference type="Proteomes" id="UP000680714">
    <property type="component" value="Unassembled WGS sequence"/>
</dbReference>
<dbReference type="Pfam" id="PF01926">
    <property type="entry name" value="MMR_HSR1"/>
    <property type="match status" value="1"/>
</dbReference>
<keyword evidence="13" id="KW-1185">Reference proteome</keyword>
<dbReference type="InterPro" id="IPR006073">
    <property type="entry name" value="GTP-bd"/>
</dbReference>
<keyword evidence="5 10" id="KW-0547">Nucleotide-binding</keyword>